<protein>
    <submittedName>
        <fullName evidence="2">Alpha/beta hydrolase</fullName>
    </submittedName>
</protein>
<evidence type="ECO:0000313" key="2">
    <source>
        <dbReference type="EMBL" id="AWM38159.1"/>
    </source>
</evidence>
<dbReference type="KEGG" id="gog:C1280_14955"/>
<name>A0A2Z3GUR0_9BACT</name>
<dbReference type="Pfam" id="PF00561">
    <property type="entry name" value="Abhydrolase_1"/>
    <property type="match status" value="1"/>
</dbReference>
<reference evidence="2 3" key="1">
    <citation type="submission" date="2018-01" db="EMBL/GenBank/DDBJ databases">
        <title>G. obscuriglobus.</title>
        <authorList>
            <person name="Franke J."/>
            <person name="Blomberg W."/>
            <person name="Selmecki A."/>
        </authorList>
    </citation>
    <scope>NUCLEOTIDE SEQUENCE [LARGE SCALE GENOMIC DNA]</scope>
    <source>
        <strain evidence="2 3">DSM 5831</strain>
    </source>
</reference>
<evidence type="ECO:0000259" key="1">
    <source>
        <dbReference type="Pfam" id="PF00561"/>
    </source>
</evidence>
<keyword evidence="2" id="KW-0378">Hydrolase</keyword>
<gene>
    <name evidence="2" type="ORF">C1280_14955</name>
</gene>
<organism evidence="2 3">
    <name type="scientific">Gemmata obscuriglobus</name>
    <dbReference type="NCBI Taxonomy" id="114"/>
    <lineage>
        <taxon>Bacteria</taxon>
        <taxon>Pseudomonadati</taxon>
        <taxon>Planctomycetota</taxon>
        <taxon>Planctomycetia</taxon>
        <taxon>Gemmatales</taxon>
        <taxon>Gemmataceae</taxon>
        <taxon>Gemmata</taxon>
    </lineage>
</organism>
<dbReference type="InterPro" id="IPR029058">
    <property type="entry name" value="AB_hydrolase_fold"/>
</dbReference>
<dbReference type="PRINTS" id="PR00111">
    <property type="entry name" value="ABHYDROLASE"/>
</dbReference>
<dbReference type="InterPro" id="IPR050266">
    <property type="entry name" value="AB_hydrolase_sf"/>
</dbReference>
<keyword evidence="3" id="KW-1185">Reference proteome</keyword>
<dbReference type="SUPFAM" id="SSF53474">
    <property type="entry name" value="alpha/beta-Hydrolases"/>
    <property type="match status" value="1"/>
</dbReference>
<dbReference type="PANTHER" id="PTHR43798:SF24">
    <property type="entry name" value="CIS-3-ALKYL-4-ALKYLOXETAN-2-ONE DECARBOXYLASE"/>
    <property type="match status" value="1"/>
</dbReference>
<dbReference type="GO" id="GO:0016020">
    <property type="term" value="C:membrane"/>
    <property type="evidence" value="ECO:0007669"/>
    <property type="project" value="TreeGrafter"/>
</dbReference>
<accession>A0A2Z3GUR0</accession>
<evidence type="ECO:0000313" key="3">
    <source>
        <dbReference type="Proteomes" id="UP000245802"/>
    </source>
</evidence>
<dbReference type="EMBL" id="CP025958">
    <property type="protein sequence ID" value="AWM38159.1"/>
    <property type="molecule type" value="Genomic_DNA"/>
</dbReference>
<proteinExistence type="predicted"/>
<dbReference type="AlphaFoldDB" id="A0A2Z3GUR0"/>
<dbReference type="GO" id="GO:0016787">
    <property type="term" value="F:hydrolase activity"/>
    <property type="evidence" value="ECO:0007669"/>
    <property type="project" value="UniProtKB-KW"/>
</dbReference>
<sequence length="288" mass="31770">MAVTWKNDVARDRLESWFDRFRDRILGSVESREVPTRYGPNQVLLAGRTDGPPLVCLHAMRTGSAFLVAELSPLLERFRVVAPDLPGQSVRGLQVKLPLTDDSHARWLGDLLDGLGLGAVNLFGVSWGGFVARQAASAAPERVCRLALLVPAGIANGSHWKGLTKMALPMIRYRVWRTERNLRRLLDPLFTTWDPDWAGYTGDAIRDMPFDFRIPPLATDDELRRLTMPVLVLGAADDISFPGAAVVGRVRAIVPHADGEVIAGCKHCPPTTPEFRGWLAAKLAAFFE</sequence>
<dbReference type="InterPro" id="IPR000073">
    <property type="entry name" value="AB_hydrolase_1"/>
</dbReference>
<dbReference type="Gene3D" id="3.40.50.1820">
    <property type="entry name" value="alpha/beta hydrolase"/>
    <property type="match status" value="1"/>
</dbReference>
<feature type="domain" description="AB hydrolase-1" evidence="1">
    <location>
        <begin position="52"/>
        <end position="268"/>
    </location>
</feature>
<dbReference type="Proteomes" id="UP000245802">
    <property type="component" value="Chromosome"/>
</dbReference>
<dbReference type="PANTHER" id="PTHR43798">
    <property type="entry name" value="MONOACYLGLYCEROL LIPASE"/>
    <property type="match status" value="1"/>
</dbReference>